<dbReference type="PANTHER" id="PTHR12110:SF41">
    <property type="entry name" value="INOSOSE DEHYDRATASE"/>
    <property type="match status" value="1"/>
</dbReference>
<dbReference type="InterPro" id="IPR036237">
    <property type="entry name" value="Xyl_isomerase-like_sf"/>
</dbReference>
<dbReference type="Pfam" id="PF01261">
    <property type="entry name" value="AP_endonuc_2"/>
    <property type="match status" value="1"/>
</dbReference>
<evidence type="ECO:0000313" key="3">
    <source>
        <dbReference type="EMBL" id="OQO89355.1"/>
    </source>
</evidence>
<evidence type="ECO:0000259" key="2">
    <source>
        <dbReference type="Pfam" id="PF01261"/>
    </source>
</evidence>
<dbReference type="RefSeq" id="WP_208544448.1">
    <property type="nucleotide sequence ID" value="NZ_MWIH01000009.1"/>
</dbReference>
<dbReference type="STRING" id="1962155.B1813_20630"/>
<evidence type="ECO:0000313" key="4">
    <source>
        <dbReference type="Proteomes" id="UP000192591"/>
    </source>
</evidence>
<keyword evidence="4" id="KW-1185">Reference proteome</keyword>
<feature type="chain" id="PRO_5012393189" evidence="1">
    <location>
        <begin position="36"/>
        <end position="291"/>
    </location>
</feature>
<protein>
    <submittedName>
        <fullName evidence="3">Sugar phosphate isomerase</fullName>
    </submittedName>
</protein>
<evidence type="ECO:0000256" key="1">
    <source>
        <dbReference type="SAM" id="SignalP"/>
    </source>
</evidence>
<dbReference type="SUPFAM" id="SSF51658">
    <property type="entry name" value="Xylose isomerase-like"/>
    <property type="match status" value="1"/>
</dbReference>
<gene>
    <name evidence="3" type="ORF">B1813_20630</name>
</gene>
<accession>A0A1V8ZWT0</accession>
<dbReference type="EMBL" id="MWIH01000009">
    <property type="protein sequence ID" value="OQO89355.1"/>
    <property type="molecule type" value="Genomic_DNA"/>
</dbReference>
<dbReference type="InterPro" id="IPR006311">
    <property type="entry name" value="TAT_signal"/>
</dbReference>
<proteinExistence type="predicted"/>
<keyword evidence="3" id="KW-0413">Isomerase</keyword>
<feature type="signal peptide" evidence="1">
    <location>
        <begin position="1"/>
        <end position="35"/>
    </location>
</feature>
<sequence>MSSTANSRRDFLRLALGSAALAGAGGMLSQGTALADRPAVGPHRVPPGHIGIQLYTVRSLMTHDPQGTLDALGEIGYATVGVSGRYGHTPQEFRAMLDRAGLRAVLTHLSLDAVRGDWQRELDNAHVLGVDSVVVPSLPSSLWTPEGYRQVAAEFEAAGRAAREAGLRFLYHNHDFDFRTVDGQVLYDILLTETDPAHVNFEIDLYWAIHAGYDPVDYFARYPGRFPVFHVKDRAPDGSFEDVGYGTIDFRRIFRQRRLSGVKEYVVEHDQPQDPLVSARRSFDTLWSLRF</sequence>
<comment type="caution">
    <text evidence="3">The sequence shown here is derived from an EMBL/GenBank/DDBJ whole genome shotgun (WGS) entry which is preliminary data.</text>
</comment>
<organism evidence="3 4">
    <name type="scientific">Saccharomonospora piscinae</name>
    <dbReference type="NCBI Taxonomy" id="687388"/>
    <lineage>
        <taxon>Bacteria</taxon>
        <taxon>Bacillati</taxon>
        <taxon>Actinomycetota</taxon>
        <taxon>Actinomycetes</taxon>
        <taxon>Pseudonocardiales</taxon>
        <taxon>Pseudonocardiaceae</taxon>
        <taxon>Saccharomonospora</taxon>
    </lineage>
</organism>
<feature type="domain" description="Xylose isomerase-like TIM barrel" evidence="2">
    <location>
        <begin position="70"/>
        <end position="262"/>
    </location>
</feature>
<reference evidence="3 4" key="1">
    <citation type="submission" date="2017-02" db="EMBL/GenBank/DDBJ databases">
        <title>Draft genome of Saccharomonospora sp. 154.</title>
        <authorList>
            <person name="Alonso-Carmona G.S."/>
            <person name="De La Haba R."/>
            <person name="Vera-Gargallo B."/>
            <person name="Sandoval-Trujillo A.H."/>
            <person name="Ramirez-Duran N."/>
            <person name="Ventosa A."/>
        </authorList>
    </citation>
    <scope>NUCLEOTIDE SEQUENCE [LARGE SCALE GENOMIC DNA]</scope>
    <source>
        <strain evidence="3 4">LRS4.154</strain>
    </source>
</reference>
<dbReference type="PANTHER" id="PTHR12110">
    <property type="entry name" value="HYDROXYPYRUVATE ISOMERASE"/>
    <property type="match status" value="1"/>
</dbReference>
<dbReference type="AlphaFoldDB" id="A0A1V8ZWT0"/>
<dbReference type="Proteomes" id="UP000192591">
    <property type="component" value="Unassembled WGS sequence"/>
</dbReference>
<dbReference type="GO" id="GO:0016853">
    <property type="term" value="F:isomerase activity"/>
    <property type="evidence" value="ECO:0007669"/>
    <property type="project" value="UniProtKB-KW"/>
</dbReference>
<name>A0A1V8ZWT0_SACPI</name>
<keyword evidence="1" id="KW-0732">Signal</keyword>
<dbReference type="InterPro" id="IPR013022">
    <property type="entry name" value="Xyl_isomerase-like_TIM-brl"/>
</dbReference>
<dbReference type="Gene3D" id="3.20.20.150">
    <property type="entry name" value="Divalent-metal-dependent TIM barrel enzymes"/>
    <property type="match status" value="1"/>
</dbReference>
<dbReference type="PROSITE" id="PS51318">
    <property type="entry name" value="TAT"/>
    <property type="match status" value="1"/>
</dbReference>
<dbReference type="InterPro" id="IPR050312">
    <property type="entry name" value="IolE/XylAMocC-like"/>
</dbReference>